<evidence type="ECO:0000313" key="3">
    <source>
        <dbReference type="EMBL" id="CAG8782330.1"/>
    </source>
</evidence>
<feature type="transmembrane region" description="Helical" evidence="2">
    <location>
        <begin position="289"/>
        <end position="312"/>
    </location>
</feature>
<evidence type="ECO:0000313" key="4">
    <source>
        <dbReference type="Proteomes" id="UP000789901"/>
    </source>
</evidence>
<evidence type="ECO:0000256" key="1">
    <source>
        <dbReference type="SAM" id="MobiDB-lite"/>
    </source>
</evidence>
<accession>A0ABN7VKP8</accession>
<evidence type="ECO:0000256" key="2">
    <source>
        <dbReference type="SAM" id="Phobius"/>
    </source>
</evidence>
<keyword evidence="2" id="KW-0472">Membrane</keyword>
<reference evidence="3 4" key="1">
    <citation type="submission" date="2021-06" db="EMBL/GenBank/DDBJ databases">
        <authorList>
            <person name="Kallberg Y."/>
            <person name="Tangrot J."/>
            <person name="Rosling A."/>
        </authorList>
    </citation>
    <scope>NUCLEOTIDE SEQUENCE [LARGE SCALE GENOMIC DNA]</scope>
    <source>
        <strain evidence="3 4">120-4 pot B 10/14</strain>
    </source>
</reference>
<keyword evidence="2" id="KW-0812">Transmembrane</keyword>
<dbReference type="EMBL" id="CAJVQB010017005">
    <property type="protein sequence ID" value="CAG8782330.1"/>
    <property type="molecule type" value="Genomic_DNA"/>
</dbReference>
<dbReference type="Proteomes" id="UP000789901">
    <property type="component" value="Unassembled WGS sequence"/>
</dbReference>
<name>A0ABN7VKP8_GIGMA</name>
<keyword evidence="2" id="KW-1133">Transmembrane helix</keyword>
<protein>
    <submittedName>
        <fullName evidence="3">27083_t:CDS:1</fullName>
    </submittedName>
</protein>
<proteinExistence type="predicted"/>
<sequence>MESNKITRKAPNIDTKKVSKNTKLNLPFTWTKKKMASLLLMIWLSVNGVNCGENLKECVSHDTGFYSQYDTVVNFARNIADKQLFCCNVPIGSTDVGCSPMSPNCPYYPNYFRGQCNTIGQSKFCVTQAPKGFYVQFSSQKIKLPGGLCGGIIGNDSPTNATVGECPNASVISNTLVNQRTAATFSWLCCDKDTCRVPANVQVTNTLSAITGCFSNEWSMMCFNDNGGWSCTGNVSPNIENITLPIGSCVVQVVFPRSDTTSLNSSSDVSKPISTENSKPSEQDSSISLILKIVISVLGVLIVLAAIIYIVVVRNRKIDNANVSNVQTNLEPPGRYIHHHIEQTERTWIE</sequence>
<keyword evidence="4" id="KW-1185">Reference proteome</keyword>
<gene>
    <name evidence="3" type="ORF">GMARGA_LOCUS19913</name>
</gene>
<feature type="region of interest" description="Disordered" evidence="1">
    <location>
        <begin position="260"/>
        <end position="282"/>
    </location>
</feature>
<comment type="caution">
    <text evidence="3">The sequence shown here is derived from an EMBL/GenBank/DDBJ whole genome shotgun (WGS) entry which is preliminary data.</text>
</comment>
<organism evidence="3 4">
    <name type="scientific">Gigaspora margarita</name>
    <dbReference type="NCBI Taxonomy" id="4874"/>
    <lineage>
        <taxon>Eukaryota</taxon>
        <taxon>Fungi</taxon>
        <taxon>Fungi incertae sedis</taxon>
        <taxon>Mucoromycota</taxon>
        <taxon>Glomeromycotina</taxon>
        <taxon>Glomeromycetes</taxon>
        <taxon>Diversisporales</taxon>
        <taxon>Gigasporaceae</taxon>
        <taxon>Gigaspora</taxon>
    </lineage>
</organism>